<dbReference type="EMBL" id="JH795864">
    <property type="protein sequence ID" value="EJU01645.1"/>
    <property type="molecule type" value="Genomic_DNA"/>
</dbReference>
<dbReference type="OrthoDB" id="3363613at2759"/>
<sequence length="345" mass="36929">MATSSSAAAQSSAIASASEWRLLSDKSYSRPHPSRSETAPALLTSSPKSRQPRQPSPLRIRTRSAPPPSAPSPRTPPSDKLVRPMIAYLPSTFPAQSLDAAMFHDMGTPYKTKAPHRSSPLSKGVYTIYEAPITPPESPEPSIADALRQEAEERAMTKGKGPALASAPRKHKLFGRATSAVSLPTPTPTCPPRTDIVKSASAPPSIHRRMSSATLAITVTSSHPAAPRKEATWMTEVAAPTFSRYQMTPGIVLPVPATRDRRVSMYQNPNGALSAKIFKAEEGQRDHKPKAHVHVTFVAGLKPVGSLASHLSNLPNLSLPNLPIKKRTSIFFGSKPTKQTVVAAG</sequence>
<dbReference type="Proteomes" id="UP000030653">
    <property type="component" value="Unassembled WGS sequence"/>
</dbReference>
<protein>
    <submittedName>
        <fullName evidence="2">Uncharacterized protein</fullName>
    </submittedName>
</protein>
<feature type="compositionally biased region" description="Low complexity" evidence="1">
    <location>
        <begin position="45"/>
        <end position="59"/>
    </location>
</feature>
<evidence type="ECO:0000313" key="3">
    <source>
        <dbReference type="Proteomes" id="UP000030653"/>
    </source>
</evidence>
<feature type="region of interest" description="Disordered" evidence="1">
    <location>
        <begin position="1"/>
        <end position="81"/>
    </location>
</feature>
<dbReference type="RefSeq" id="XP_040628542.1">
    <property type="nucleotide sequence ID" value="XM_040770253.1"/>
</dbReference>
<proteinExistence type="predicted"/>
<accession>M5G0I9</accession>
<reference evidence="2 3" key="1">
    <citation type="journal article" date="2012" name="Science">
        <title>The Paleozoic origin of enzymatic lignin decomposition reconstructed from 31 fungal genomes.</title>
        <authorList>
            <person name="Floudas D."/>
            <person name="Binder M."/>
            <person name="Riley R."/>
            <person name="Barry K."/>
            <person name="Blanchette R.A."/>
            <person name="Henrissat B."/>
            <person name="Martinez A.T."/>
            <person name="Otillar R."/>
            <person name="Spatafora J.W."/>
            <person name="Yadav J.S."/>
            <person name="Aerts A."/>
            <person name="Benoit I."/>
            <person name="Boyd A."/>
            <person name="Carlson A."/>
            <person name="Copeland A."/>
            <person name="Coutinho P.M."/>
            <person name="de Vries R.P."/>
            <person name="Ferreira P."/>
            <person name="Findley K."/>
            <person name="Foster B."/>
            <person name="Gaskell J."/>
            <person name="Glotzer D."/>
            <person name="Gorecki P."/>
            <person name="Heitman J."/>
            <person name="Hesse C."/>
            <person name="Hori C."/>
            <person name="Igarashi K."/>
            <person name="Jurgens J.A."/>
            <person name="Kallen N."/>
            <person name="Kersten P."/>
            <person name="Kohler A."/>
            <person name="Kuees U."/>
            <person name="Kumar T.K.A."/>
            <person name="Kuo A."/>
            <person name="LaButti K."/>
            <person name="Larrondo L.F."/>
            <person name="Lindquist E."/>
            <person name="Ling A."/>
            <person name="Lombard V."/>
            <person name="Lucas S."/>
            <person name="Lundell T."/>
            <person name="Martin R."/>
            <person name="McLaughlin D.J."/>
            <person name="Morgenstern I."/>
            <person name="Morin E."/>
            <person name="Murat C."/>
            <person name="Nagy L.G."/>
            <person name="Nolan M."/>
            <person name="Ohm R.A."/>
            <person name="Patyshakuliyeva A."/>
            <person name="Rokas A."/>
            <person name="Ruiz-Duenas F.J."/>
            <person name="Sabat G."/>
            <person name="Salamov A."/>
            <person name="Samejima M."/>
            <person name="Schmutz J."/>
            <person name="Slot J.C."/>
            <person name="St John F."/>
            <person name="Stenlid J."/>
            <person name="Sun H."/>
            <person name="Sun S."/>
            <person name="Syed K."/>
            <person name="Tsang A."/>
            <person name="Wiebenga A."/>
            <person name="Young D."/>
            <person name="Pisabarro A."/>
            <person name="Eastwood D.C."/>
            <person name="Martin F."/>
            <person name="Cullen D."/>
            <person name="Grigoriev I.V."/>
            <person name="Hibbett D.S."/>
        </authorList>
    </citation>
    <scope>NUCLEOTIDE SEQUENCE [LARGE SCALE GENOMIC DNA]</scope>
    <source>
        <strain evidence="2 3">DJM-731 SS1</strain>
    </source>
</reference>
<feature type="compositionally biased region" description="Pro residues" evidence="1">
    <location>
        <begin position="65"/>
        <end position="76"/>
    </location>
</feature>
<evidence type="ECO:0000256" key="1">
    <source>
        <dbReference type="SAM" id="MobiDB-lite"/>
    </source>
</evidence>
<dbReference type="GeneID" id="63685315"/>
<keyword evidence="3" id="KW-1185">Reference proteome</keyword>
<gene>
    <name evidence="2" type="ORF">DACRYDRAFT_116730</name>
</gene>
<dbReference type="AlphaFoldDB" id="M5G0I9"/>
<feature type="compositionally biased region" description="Low complexity" evidence="1">
    <location>
        <begin position="1"/>
        <end position="18"/>
    </location>
</feature>
<dbReference type="HOGENOM" id="CLU_804158_0_0_1"/>
<evidence type="ECO:0000313" key="2">
    <source>
        <dbReference type="EMBL" id="EJU01645.1"/>
    </source>
</evidence>
<name>M5G0I9_DACPD</name>
<organism evidence="2 3">
    <name type="scientific">Dacryopinax primogenitus (strain DJM 731)</name>
    <name type="common">Brown rot fungus</name>
    <dbReference type="NCBI Taxonomy" id="1858805"/>
    <lineage>
        <taxon>Eukaryota</taxon>
        <taxon>Fungi</taxon>
        <taxon>Dikarya</taxon>
        <taxon>Basidiomycota</taxon>
        <taxon>Agaricomycotina</taxon>
        <taxon>Dacrymycetes</taxon>
        <taxon>Dacrymycetales</taxon>
        <taxon>Dacrymycetaceae</taxon>
        <taxon>Dacryopinax</taxon>
    </lineage>
</organism>